<proteinExistence type="inferred from homology"/>
<keyword evidence="15" id="KW-0443">Lipid metabolism</keyword>
<dbReference type="Gene3D" id="1.10.12.10">
    <property type="entry name" value="Lyase 2-enoyl-coa Hydratase, Chain A, domain 2"/>
    <property type="match status" value="1"/>
</dbReference>
<dbReference type="GO" id="GO:0033543">
    <property type="term" value="P:fatty acid beta-oxidation, unsaturated, even number, reductase/isomerase pathway"/>
    <property type="evidence" value="ECO:0007669"/>
    <property type="project" value="TreeGrafter"/>
</dbReference>
<evidence type="ECO:0000256" key="9">
    <source>
        <dbReference type="ARBA" id="ARBA00022723"/>
    </source>
</evidence>
<evidence type="ECO:0000256" key="3">
    <source>
        <dbReference type="ARBA" id="ARBA00004275"/>
    </source>
</evidence>
<keyword evidence="9" id="KW-0479">Metal-binding</keyword>
<dbReference type="Proteomes" id="UP000013047">
    <property type="component" value="Unassembled WGS sequence"/>
</dbReference>
<dbReference type="AlphaFoldDB" id="N6YUD6"/>
<dbReference type="GO" id="GO:0008670">
    <property type="term" value="F:2,4-dienoyl-CoA reductase (NADPH) activity"/>
    <property type="evidence" value="ECO:0007669"/>
    <property type="project" value="TreeGrafter"/>
</dbReference>
<dbReference type="FunFam" id="3.20.20.70:FF:000082">
    <property type="entry name" value="NADPH-dependent 2,4-dienoyl-CoA reductase"/>
    <property type="match status" value="1"/>
</dbReference>
<evidence type="ECO:0000256" key="7">
    <source>
        <dbReference type="ARBA" id="ARBA00022630"/>
    </source>
</evidence>
<dbReference type="InterPro" id="IPR036188">
    <property type="entry name" value="FAD/NAD-bd_sf"/>
</dbReference>
<dbReference type="GO" id="GO:0016853">
    <property type="term" value="F:isomerase activity"/>
    <property type="evidence" value="ECO:0007669"/>
    <property type="project" value="UniProtKB-KW"/>
</dbReference>
<dbReference type="PRINTS" id="PR00368">
    <property type="entry name" value="FADPNR"/>
</dbReference>
<evidence type="ECO:0000256" key="6">
    <source>
        <dbReference type="ARBA" id="ARBA00011048"/>
    </source>
</evidence>
<dbReference type="Pfam" id="PF00378">
    <property type="entry name" value="ECH_1"/>
    <property type="match status" value="1"/>
</dbReference>
<dbReference type="InterPro" id="IPR001753">
    <property type="entry name" value="Enoyl-CoA_hydra/iso"/>
</dbReference>
<dbReference type="InterPro" id="IPR014748">
    <property type="entry name" value="Enoyl-CoA_hydra_C"/>
</dbReference>
<dbReference type="SUPFAM" id="SSF52096">
    <property type="entry name" value="ClpP/crotonase"/>
    <property type="match status" value="1"/>
</dbReference>
<dbReference type="GO" id="GO:0010181">
    <property type="term" value="F:FMN binding"/>
    <property type="evidence" value="ECO:0007669"/>
    <property type="project" value="InterPro"/>
</dbReference>
<dbReference type="FunFam" id="3.50.50.60:FF:000113">
    <property type="entry name" value="NADPH-dependent 2,4-dienoyl-CoA reductase"/>
    <property type="match status" value="1"/>
</dbReference>
<feature type="domain" description="FAD/NAD(P)-binding" evidence="19">
    <location>
        <begin position="377"/>
        <end position="639"/>
    </location>
</feature>
<feature type="domain" description="NADH:flavin oxidoreductase/NADH oxidase N-terminal" evidence="18">
    <location>
        <begin position="7"/>
        <end position="329"/>
    </location>
</feature>
<dbReference type="NCBIfam" id="NF004794">
    <property type="entry name" value="PRK06142.1"/>
    <property type="match status" value="1"/>
</dbReference>
<dbReference type="SUPFAM" id="SSF51395">
    <property type="entry name" value="FMN-linked oxidoreductases"/>
    <property type="match status" value="1"/>
</dbReference>
<dbReference type="Gene3D" id="3.40.50.720">
    <property type="entry name" value="NAD(P)-binding Rossmann-like Domain"/>
    <property type="match status" value="1"/>
</dbReference>
<keyword evidence="7" id="KW-0285">Flavoprotein</keyword>
<dbReference type="InterPro" id="IPR023753">
    <property type="entry name" value="FAD/NAD-binding_dom"/>
</dbReference>
<comment type="subcellular location">
    <subcellularLocation>
        <location evidence="3">Peroxisome</location>
    </subcellularLocation>
</comment>
<keyword evidence="10" id="KW-0276">Fatty acid metabolism</keyword>
<dbReference type="PANTHER" id="PTHR42917:SF2">
    <property type="entry name" value="2,4-DIENOYL-COA REDUCTASE [(2E)-ENOYL-COA-PRODUCING]"/>
    <property type="match status" value="1"/>
</dbReference>
<keyword evidence="16" id="KW-0576">Peroxisome</keyword>
<evidence type="ECO:0000256" key="15">
    <source>
        <dbReference type="ARBA" id="ARBA00023098"/>
    </source>
</evidence>
<protein>
    <submittedName>
        <fullName evidence="20">NADH:flavin oxidoreductase/NADH oxidase</fullName>
    </submittedName>
</protein>
<dbReference type="GO" id="GO:0051536">
    <property type="term" value="F:iron-sulfur cluster binding"/>
    <property type="evidence" value="ECO:0007669"/>
    <property type="project" value="UniProtKB-KW"/>
</dbReference>
<name>N6YUD6_9RHOO</name>
<evidence type="ECO:0000256" key="16">
    <source>
        <dbReference type="ARBA" id="ARBA00023140"/>
    </source>
</evidence>
<dbReference type="CDD" id="cd06558">
    <property type="entry name" value="crotonase-like"/>
    <property type="match status" value="1"/>
</dbReference>
<dbReference type="SUPFAM" id="SSF51905">
    <property type="entry name" value="FAD/NAD(P)-binding domain"/>
    <property type="match status" value="1"/>
</dbReference>
<dbReference type="Pfam" id="PF07992">
    <property type="entry name" value="Pyr_redox_2"/>
    <property type="match status" value="1"/>
</dbReference>
<dbReference type="InterPro" id="IPR051793">
    <property type="entry name" value="NADH:flavin_oxidoreductase"/>
</dbReference>
<keyword evidence="8" id="KW-0288">FMN</keyword>
<dbReference type="InterPro" id="IPR001155">
    <property type="entry name" value="OxRdtase_FMN_N"/>
</dbReference>
<gene>
    <name evidence="20" type="ORF">C667_06756</name>
</gene>
<dbReference type="Gene3D" id="3.90.226.10">
    <property type="entry name" value="2-enoyl-CoA Hydratase, Chain A, domain 1"/>
    <property type="match status" value="1"/>
</dbReference>
<organism evidence="20 21">
    <name type="scientific">Thauera phenylacetica B4P</name>
    <dbReference type="NCBI Taxonomy" id="1234382"/>
    <lineage>
        <taxon>Bacteria</taxon>
        <taxon>Pseudomonadati</taxon>
        <taxon>Pseudomonadota</taxon>
        <taxon>Betaproteobacteria</taxon>
        <taxon>Rhodocyclales</taxon>
        <taxon>Zoogloeaceae</taxon>
        <taxon>Thauera</taxon>
    </lineage>
</organism>
<dbReference type="GO" id="GO:0046872">
    <property type="term" value="F:metal ion binding"/>
    <property type="evidence" value="ECO:0007669"/>
    <property type="project" value="UniProtKB-KW"/>
</dbReference>
<keyword evidence="11" id="KW-0007">Acetylation</keyword>
<keyword evidence="13" id="KW-0408">Iron</keyword>
<dbReference type="CDD" id="cd02930">
    <property type="entry name" value="DCR_FMN"/>
    <property type="match status" value="1"/>
</dbReference>
<evidence type="ECO:0000256" key="14">
    <source>
        <dbReference type="ARBA" id="ARBA00023014"/>
    </source>
</evidence>
<dbReference type="Gene3D" id="3.50.50.60">
    <property type="entry name" value="FAD/NAD(P)-binding domain"/>
    <property type="match status" value="1"/>
</dbReference>
<dbReference type="FunFam" id="1.10.12.10:FF:000004">
    <property type="entry name" value="Delta3,5-delta2,4-dienoyl-CoA isomerase"/>
    <property type="match status" value="1"/>
</dbReference>
<dbReference type="PANTHER" id="PTHR42917">
    <property type="entry name" value="2,4-DIENOYL-COA REDUCTASE"/>
    <property type="match status" value="1"/>
</dbReference>
<comment type="caution">
    <text evidence="20">The sequence shown here is derived from an EMBL/GenBank/DDBJ whole genome shotgun (WGS) entry which is preliminary data.</text>
</comment>
<dbReference type="EMBL" id="AMXF01000029">
    <property type="protein sequence ID" value="ENO97876.1"/>
    <property type="molecule type" value="Genomic_DNA"/>
</dbReference>
<reference evidence="20 21" key="1">
    <citation type="submission" date="2012-09" db="EMBL/GenBank/DDBJ databases">
        <title>Draft Genome Sequences of 6 Strains from Genus Thauera.</title>
        <authorList>
            <person name="Liu B."/>
            <person name="Shapleigh J.P."/>
            <person name="Frostegard A.H."/>
        </authorList>
    </citation>
    <scope>NUCLEOTIDE SEQUENCE [LARGE SCALE GENOMIC DNA]</scope>
    <source>
        <strain evidence="20 21">B4P</strain>
    </source>
</reference>
<evidence type="ECO:0000313" key="21">
    <source>
        <dbReference type="Proteomes" id="UP000013047"/>
    </source>
</evidence>
<dbReference type="InterPro" id="IPR029045">
    <property type="entry name" value="ClpP/crotonase-like_dom_sf"/>
</dbReference>
<comment type="similarity">
    <text evidence="5">Belongs to the enoyl-CoA hydratase/isomerase family.</text>
</comment>
<dbReference type="RefSeq" id="WP_004358953.1">
    <property type="nucleotide sequence ID" value="NZ_AMXF01000029.1"/>
</dbReference>
<evidence type="ECO:0000256" key="4">
    <source>
        <dbReference type="ARBA" id="ARBA00005005"/>
    </source>
</evidence>
<accession>N6YUD6</accession>
<dbReference type="Pfam" id="PF00724">
    <property type="entry name" value="Oxidored_FMN"/>
    <property type="match status" value="1"/>
</dbReference>
<comment type="cofactor">
    <cofactor evidence="1">
        <name>FMN</name>
        <dbReference type="ChEBI" id="CHEBI:58210"/>
    </cofactor>
</comment>
<keyword evidence="12" id="KW-0560">Oxidoreductase</keyword>
<evidence type="ECO:0000256" key="12">
    <source>
        <dbReference type="ARBA" id="ARBA00023002"/>
    </source>
</evidence>
<dbReference type="InterPro" id="IPR013785">
    <property type="entry name" value="Aldolase_TIM"/>
</dbReference>
<keyword evidence="14" id="KW-0411">Iron-sulfur</keyword>
<keyword evidence="17" id="KW-0413">Isomerase</keyword>
<evidence type="ECO:0000256" key="8">
    <source>
        <dbReference type="ARBA" id="ARBA00022643"/>
    </source>
</evidence>
<evidence type="ECO:0000256" key="1">
    <source>
        <dbReference type="ARBA" id="ARBA00001917"/>
    </source>
</evidence>
<comment type="cofactor">
    <cofactor evidence="2">
        <name>[4Fe-4S] cluster</name>
        <dbReference type="ChEBI" id="CHEBI:49883"/>
    </cofactor>
</comment>
<evidence type="ECO:0000256" key="13">
    <source>
        <dbReference type="ARBA" id="ARBA00023004"/>
    </source>
</evidence>
<comment type="pathway">
    <text evidence="4">Lipid metabolism; fatty acid beta-oxidation.</text>
</comment>
<comment type="similarity">
    <text evidence="6">In the N-terminal section; belongs to the NADH:flavin oxidoreductase/NADH oxidase family.</text>
</comment>
<dbReference type="PRINTS" id="PR00411">
    <property type="entry name" value="PNDRDTASEI"/>
</dbReference>
<dbReference type="Gene3D" id="3.20.20.70">
    <property type="entry name" value="Aldolase class I"/>
    <property type="match status" value="1"/>
</dbReference>
<sequence>MATYPNLFRPLDLGFTTLPNRFLMGSMHVGLEEAEGGLERMAAFYAERVRGGVGLIVTGGIAPNLEGRPWSGGATLTSAEEAARHRVITDAVHREGGKIAMQILHFGRYAYHPELVAPSPIQAPIAPFPPRELSTADVERTIEDFVRCAELAGEGGYDGVEIMGSEGYLINEFIVAHTNKRTDEWGGAYENRIRFAVEIVRRTRERLGREFILIYRLSMLDLIESGSTFEEVVQLAQAIEAAGATLINSGIGWHEARIPTIATCVPRAGFAWVTQKLKDHIGIPLIATNRINTPEIAEAILAEGKADMVSMARPFLADPDFVNKAAEGRGADINTCIACNQACLDHTFAGKITSCLVNPRACHETELVIEPTTTPRTIAVVGAGPAGLAFATTAAERGHKVTLFEAGARIGGQFNIAMQIPGKEEFAETLRYFGRRVEQTGVVLKLNTRVSAAELAGQFDEVVLASGIVPRVPEIEGVDHPKVLGYLDVLRDRKPVGRRVAILGAGGIGFDVAEYLSHEGVSPSLEPAKFYAEWGIDANYARRGGLTQPQLETAPRELVLLQRKASKVGEGLGKTTGWIHRTALKNRGVKMIAGVTYHRIDDAGLHVTIAGKDEVLAVDNVILCTGQEPQRELQAALLEAGMRVHLIGGADVAAELDAKRAIKQGIELAASIEKAASAPALLAGQLPASLGGAGIPLPQFDTLRIGLDGQVALVTLNRPDKANAMNLQMWQDLRTAMQWVDRTPAVRVAVVHGAGEHFCAGIDLQMMMGILPTVKDACEARTRENLRNLILDLQDTLTSLERCRKPVLAAIHGACVGGGVDLIACADMRYCAAGTYFSVKEVDLGMVADVGSLQRLPRLIGEGMVRELAYTGRRVDGAEAGRIGLVNRVFDTHEALMEGVMQLAQAIAAKSPLAIRGTKDMLNHARDHSVADGLDRVATWNAAMLLSEDLQTAIRAGLTKQPPKFRD</sequence>
<dbReference type="FunFam" id="3.90.226.10:FF:000024">
    <property type="entry name" value="Delta3,5-delta2,4-dienoyl-CoA isomerase"/>
    <property type="match status" value="1"/>
</dbReference>
<dbReference type="OrthoDB" id="8985337at2"/>
<evidence type="ECO:0000256" key="10">
    <source>
        <dbReference type="ARBA" id="ARBA00022832"/>
    </source>
</evidence>
<evidence type="ECO:0000256" key="5">
    <source>
        <dbReference type="ARBA" id="ARBA00005254"/>
    </source>
</evidence>
<evidence type="ECO:0000313" key="20">
    <source>
        <dbReference type="EMBL" id="ENO97876.1"/>
    </source>
</evidence>
<evidence type="ECO:0000256" key="11">
    <source>
        <dbReference type="ARBA" id="ARBA00022990"/>
    </source>
</evidence>
<keyword evidence="21" id="KW-1185">Reference proteome</keyword>
<dbReference type="GO" id="GO:0005737">
    <property type="term" value="C:cytoplasm"/>
    <property type="evidence" value="ECO:0007669"/>
    <property type="project" value="UniProtKB-ARBA"/>
</dbReference>
<evidence type="ECO:0000256" key="2">
    <source>
        <dbReference type="ARBA" id="ARBA00001966"/>
    </source>
</evidence>
<evidence type="ECO:0000259" key="18">
    <source>
        <dbReference type="Pfam" id="PF00724"/>
    </source>
</evidence>
<evidence type="ECO:0000256" key="17">
    <source>
        <dbReference type="ARBA" id="ARBA00023235"/>
    </source>
</evidence>
<evidence type="ECO:0000259" key="19">
    <source>
        <dbReference type="Pfam" id="PF07992"/>
    </source>
</evidence>